<dbReference type="AlphaFoldDB" id="A0A0D3HX55"/>
<proteinExistence type="predicted"/>
<keyword evidence="2" id="KW-1185">Reference proteome</keyword>
<evidence type="ECO:0000313" key="2">
    <source>
        <dbReference type="Proteomes" id="UP000026960"/>
    </source>
</evidence>
<reference evidence="1" key="1">
    <citation type="journal article" date="2009" name="Rice">
        <title>De Novo Next Generation Sequencing of Plant Genomes.</title>
        <authorList>
            <person name="Rounsley S."/>
            <person name="Marri P.R."/>
            <person name="Yu Y."/>
            <person name="He R."/>
            <person name="Sisneros N."/>
            <person name="Goicoechea J.L."/>
            <person name="Lee S.J."/>
            <person name="Angelova A."/>
            <person name="Kudrna D."/>
            <person name="Luo M."/>
            <person name="Affourtit J."/>
            <person name="Desany B."/>
            <person name="Knight J."/>
            <person name="Niazi F."/>
            <person name="Egholm M."/>
            <person name="Wing R.A."/>
        </authorList>
    </citation>
    <scope>NUCLEOTIDE SEQUENCE [LARGE SCALE GENOMIC DNA]</scope>
    <source>
        <strain evidence="1">cv. IRGC 105608</strain>
    </source>
</reference>
<sequence length="84" mass="9335">MAGAGECSSVRTFFLSRLSREAKILQSPGLIILMRSVQFVASQTVEFVQDLAQQYSAELSPVLFGDGDCFLVYVQRYFINSCAE</sequence>
<organism evidence="1">
    <name type="scientific">Oryza barthii</name>
    <dbReference type="NCBI Taxonomy" id="65489"/>
    <lineage>
        <taxon>Eukaryota</taxon>
        <taxon>Viridiplantae</taxon>
        <taxon>Streptophyta</taxon>
        <taxon>Embryophyta</taxon>
        <taxon>Tracheophyta</taxon>
        <taxon>Spermatophyta</taxon>
        <taxon>Magnoliopsida</taxon>
        <taxon>Liliopsida</taxon>
        <taxon>Poales</taxon>
        <taxon>Poaceae</taxon>
        <taxon>BOP clade</taxon>
        <taxon>Oryzoideae</taxon>
        <taxon>Oryzeae</taxon>
        <taxon>Oryzinae</taxon>
        <taxon>Oryza</taxon>
    </lineage>
</organism>
<reference evidence="1" key="2">
    <citation type="submission" date="2015-03" db="UniProtKB">
        <authorList>
            <consortium name="EnsemblPlants"/>
        </authorList>
    </citation>
    <scope>IDENTIFICATION</scope>
</reference>
<dbReference type="EnsemblPlants" id="OBART12G19990.1">
    <property type="protein sequence ID" value="OBART12G19990.1"/>
    <property type="gene ID" value="OBART12G19990"/>
</dbReference>
<dbReference type="PaxDb" id="65489-OBART12G19990.1"/>
<accession>A0A0D3HX55</accession>
<evidence type="ECO:0000313" key="1">
    <source>
        <dbReference type="EnsemblPlants" id="OBART12G19990.1"/>
    </source>
</evidence>
<protein>
    <submittedName>
        <fullName evidence="1">Uncharacterized protein</fullName>
    </submittedName>
</protein>
<name>A0A0D3HX55_9ORYZ</name>
<dbReference type="HOGENOM" id="CLU_2531133_0_0_1"/>
<dbReference type="Proteomes" id="UP000026960">
    <property type="component" value="Chromosome 12"/>
</dbReference>
<dbReference type="Gramene" id="OBART12G19990.1">
    <property type="protein sequence ID" value="OBART12G19990.1"/>
    <property type="gene ID" value="OBART12G19990"/>
</dbReference>